<keyword evidence="1" id="KW-0808">Transferase</keyword>
<organism evidence="2 3">
    <name type="scientific">Enterovibrio gelatinilyticus</name>
    <dbReference type="NCBI Taxonomy" id="2899819"/>
    <lineage>
        <taxon>Bacteria</taxon>
        <taxon>Pseudomonadati</taxon>
        <taxon>Pseudomonadota</taxon>
        <taxon>Gammaproteobacteria</taxon>
        <taxon>Vibrionales</taxon>
        <taxon>Vibrionaceae</taxon>
        <taxon>Enterovibrio</taxon>
    </lineage>
</organism>
<accession>A0ABT5R1E9</accession>
<dbReference type="EMBL" id="JAJUBC010000014">
    <property type="protein sequence ID" value="MDD1794094.1"/>
    <property type="molecule type" value="Genomic_DNA"/>
</dbReference>
<proteinExistence type="predicted"/>
<dbReference type="InterPro" id="IPR036654">
    <property type="entry name" value="DNA_pol_III_psi_sf"/>
</dbReference>
<protein>
    <recommendedName>
        <fullName evidence="1">DNA polymerase III subunit psi</fullName>
    </recommendedName>
</protein>
<dbReference type="PIRSF" id="PIRSF029225">
    <property type="entry name" value="DNA_pol_III_psi"/>
    <property type="match status" value="1"/>
</dbReference>
<reference evidence="2" key="1">
    <citation type="submission" date="2021-12" db="EMBL/GenBank/DDBJ databases">
        <title>Enterovibrio ZSDZ35 sp. nov. and Enterovibrio ZSDZ42 sp. nov., isolated from coastal seawater in Qingdao.</title>
        <authorList>
            <person name="Zhang P."/>
        </authorList>
    </citation>
    <scope>NUCLEOTIDE SEQUENCE</scope>
    <source>
        <strain evidence="2">ZSDZ42</strain>
    </source>
</reference>
<keyword evidence="3" id="KW-1185">Reference proteome</keyword>
<evidence type="ECO:0000256" key="1">
    <source>
        <dbReference type="PIRNR" id="PIRNR029225"/>
    </source>
</evidence>
<gene>
    <name evidence="2" type="ORF">LRP50_13205</name>
</gene>
<dbReference type="RefSeq" id="WP_274164936.1">
    <property type="nucleotide sequence ID" value="NZ_JAJUBC010000014.1"/>
</dbReference>
<dbReference type="Gene3D" id="3.40.50.10220">
    <property type="entry name" value="DNA polymerase III, psi subunit"/>
    <property type="match status" value="1"/>
</dbReference>
<dbReference type="Proteomes" id="UP001149400">
    <property type="component" value="Unassembled WGS sequence"/>
</dbReference>
<evidence type="ECO:0000313" key="2">
    <source>
        <dbReference type="EMBL" id="MDD1794094.1"/>
    </source>
</evidence>
<dbReference type="SUPFAM" id="SSF102220">
    <property type="entry name" value="DNA polymerase III psi subunit"/>
    <property type="match status" value="1"/>
</dbReference>
<keyword evidence="1" id="KW-0235">DNA replication</keyword>
<comment type="caution">
    <text evidence="2">The sequence shown here is derived from an EMBL/GenBank/DDBJ whole genome shotgun (WGS) entry which is preliminary data.</text>
</comment>
<name>A0ABT5R1E9_9GAMM</name>
<comment type="function">
    <text evidence="1">Part of the beta sliding clamp loading complex, which hydrolyzes ATP to load the beta clamp onto primed DNA to form the DNA replication pre-initiation complex. DNA polymerase III is a complex, multichain enzyme responsible for most of the replicative synthesis in bacteria. This DNA polymerase also exhibits 3' to 5' exonuclease activity.</text>
</comment>
<dbReference type="Pfam" id="PF03603">
    <property type="entry name" value="DNA_III_psi"/>
    <property type="match status" value="1"/>
</dbReference>
<evidence type="ECO:0000313" key="3">
    <source>
        <dbReference type="Proteomes" id="UP001149400"/>
    </source>
</evidence>
<sequence>MNDLQRLKEMGITVWDVKRPDLFPNNADKAIALPSSCKLLFVSDAELSERDAWLFGKILASMKLTPEQALSLPSRALANLGEHSLIWCWFAGASVQTLSGVNSLSSPVLSILNDDQDAKKALWKQIKRYEN</sequence>
<dbReference type="InterPro" id="IPR004615">
    <property type="entry name" value="DNA_pol_III_psi"/>
</dbReference>
<keyword evidence="1" id="KW-0239">DNA-directed DNA polymerase</keyword>
<keyword evidence="1" id="KW-0548">Nucleotidyltransferase</keyword>